<reference evidence="2 3" key="1">
    <citation type="submission" date="2021-01" db="EMBL/GenBank/DDBJ databases">
        <title>Whole genome shotgun sequence of Catellatospora bangladeshensis NBRC 107357.</title>
        <authorList>
            <person name="Komaki H."/>
            <person name="Tamura T."/>
        </authorList>
    </citation>
    <scope>NUCLEOTIDE SEQUENCE [LARGE SCALE GENOMIC DNA]</scope>
    <source>
        <strain evidence="2 3">NBRC 107357</strain>
    </source>
</reference>
<feature type="transmembrane region" description="Helical" evidence="1">
    <location>
        <begin position="238"/>
        <end position="254"/>
    </location>
</feature>
<proteinExistence type="predicted"/>
<sequence>MFLFSDGLTCYRRVQTMGARVTALEAAAWGGIAAFSLVVGAWLAFRERPVSDSRVGLVMGFGAGALLAAIAYELVPTGFNQDLLMFSAFGLGALVFFFVDHLVTGRQSMGAASADRSIVVGALLDGIPESLVLGIGVAAGGEVAIAFLVAVFISNLPEALGASAFMRAAGHTRGQAYRVWWGVVAVSAVSAALGAVAYKMVPGSEGGYIEAFAAGAVLTMLADSMIPEAYKLGGKTTGLLAVLGFAVAGALSGLE</sequence>
<keyword evidence="1" id="KW-0472">Membrane</keyword>
<dbReference type="EMBL" id="BONF01000008">
    <property type="protein sequence ID" value="GIF79791.1"/>
    <property type="molecule type" value="Genomic_DNA"/>
</dbReference>
<keyword evidence="1" id="KW-0812">Transmembrane</keyword>
<dbReference type="AlphaFoldDB" id="A0A8J3J955"/>
<accession>A0A8J3J955</accession>
<feature type="transmembrane region" description="Helical" evidence="1">
    <location>
        <begin position="177"/>
        <end position="201"/>
    </location>
</feature>
<feature type="transmembrane region" description="Helical" evidence="1">
    <location>
        <begin position="82"/>
        <end position="99"/>
    </location>
</feature>
<name>A0A8J3J955_9ACTN</name>
<evidence type="ECO:0000256" key="1">
    <source>
        <dbReference type="SAM" id="Phobius"/>
    </source>
</evidence>
<gene>
    <name evidence="2" type="ORF">Cba03nite_11400</name>
</gene>
<evidence type="ECO:0000313" key="2">
    <source>
        <dbReference type="EMBL" id="GIF79791.1"/>
    </source>
</evidence>
<evidence type="ECO:0000313" key="3">
    <source>
        <dbReference type="Proteomes" id="UP000601223"/>
    </source>
</evidence>
<dbReference type="Proteomes" id="UP000601223">
    <property type="component" value="Unassembled WGS sequence"/>
</dbReference>
<feature type="transmembrane region" description="Helical" evidence="1">
    <location>
        <begin position="57"/>
        <end position="75"/>
    </location>
</feature>
<organism evidence="2 3">
    <name type="scientific">Catellatospora bangladeshensis</name>
    <dbReference type="NCBI Taxonomy" id="310355"/>
    <lineage>
        <taxon>Bacteria</taxon>
        <taxon>Bacillati</taxon>
        <taxon>Actinomycetota</taxon>
        <taxon>Actinomycetes</taxon>
        <taxon>Micromonosporales</taxon>
        <taxon>Micromonosporaceae</taxon>
        <taxon>Catellatospora</taxon>
    </lineage>
</organism>
<protein>
    <submittedName>
        <fullName evidence="2">Membrane protein</fullName>
    </submittedName>
</protein>
<feature type="transmembrane region" description="Helical" evidence="1">
    <location>
        <begin position="21"/>
        <end position="45"/>
    </location>
</feature>
<feature type="transmembrane region" description="Helical" evidence="1">
    <location>
        <begin position="131"/>
        <end position="156"/>
    </location>
</feature>
<comment type="caution">
    <text evidence="2">The sequence shown here is derived from an EMBL/GenBank/DDBJ whole genome shotgun (WGS) entry which is preliminary data.</text>
</comment>
<keyword evidence="3" id="KW-1185">Reference proteome</keyword>
<keyword evidence="1" id="KW-1133">Transmembrane helix</keyword>